<accession>A0AAX4I7U3</accession>
<dbReference type="GeneID" id="87940887"/>
<protein>
    <recommendedName>
        <fullName evidence="4">Secreted protein</fullName>
    </recommendedName>
</protein>
<dbReference type="Proteomes" id="UP001322277">
    <property type="component" value="Chromosome 3"/>
</dbReference>
<keyword evidence="1" id="KW-0732">Signal</keyword>
<evidence type="ECO:0000313" key="2">
    <source>
        <dbReference type="EMBL" id="WQF79370.1"/>
    </source>
</evidence>
<keyword evidence="3" id="KW-1185">Reference proteome</keyword>
<feature type="signal peptide" evidence="1">
    <location>
        <begin position="1"/>
        <end position="21"/>
    </location>
</feature>
<reference evidence="3" key="1">
    <citation type="journal article" date="2023" name="bioRxiv">
        <title>Complete genome of the Medicago anthracnose fungus, Colletotrichum destructivum, reveals a mini-chromosome-like region within a core chromosome.</title>
        <authorList>
            <person name="Lapalu N."/>
            <person name="Simon A."/>
            <person name="Lu A."/>
            <person name="Plaumann P.-L."/>
            <person name="Amselem J."/>
            <person name="Pigne S."/>
            <person name="Auger A."/>
            <person name="Koch C."/>
            <person name="Dallery J.-F."/>
            <person name="O'Connell R.J."/>
        </authorList>
    </citation>
    <scope>NUCLEOTIDE SEQUENCE [LARGE SCALE GENOMIC DNA]</scope>
    <source>
        <strain evidence="3">CBS 520.97</strain>
    </source>
</reference>
<sequence length="67" mass="7396">MVPSPMCGLIVFSSLAPCSKCCSVSPLPPGLACVKQNTYSKRISLFFKMFRLLFPLSRRCFTAALSF</sequence>
<proteinExistence type="predicted"/>
<dbReference type="AlphaFoldDB" id="A0AAX4I7U3"/>
<dbReference type="KEGG" id="cdet:87940887"/>
<dbReference type="EMBL" id="CP137307">
    <property type="protein sequence ID" value="WQF79370.1"/>
    <property type="molecule type" value="Genomic_DNA"/>
</dbReference>
<feature type="chain" id="PRO_5043321057" description="Secreted protein" evidence="1">
    <location>
        <begin position="22"/>
        <end position="67"/>
    </location>
</feature>
<organism evidence="2 3">
    <name type="scientific">Colletotrichum destructivum</name>
    <dbReference type="NCBI Taxonomy" id="34406"/>
    <lineage>
        <taxon>Eukaryota</taxon>
        <taxon>Fungi</taxon>
        <taxon>Dikarya</taxon>
        <taxon>Ascomycota</taxon>
        <taxon>Pezizomycotina</taxon>
        <taxon>Sordariomycetes</taxon>
        <taxon>Hypocreomycetidae</taxon>
        <taxon>Glomerellales</taxon>
        <taxon>Glomerellaceae</taxon>
        <taxon>Colletotrichum</taxon>
        <taxon>Colletotrichum destructivum species complex</taxon>
    </lineage>
</organism>
<gene>
    <name evidence="2" type="ORF">CDEST_04384</name>
</gene>
<name>A0AAX4I7U3_9PEZI</name>
<evidence type="ECO:0000313" key="3">
    <source>
        <dbReference type="Proteomes" id="UP001322277"/>
    </source>
</evidence>
<evidence type="ECO:0000256" key="1">
    <source>
        <dbReference type="SAM" id="SignalP"/>
    </source>
</evidence>
<evidence type="ECO:0008006" key="4">
    <source>
        <dbReference type="Google" id="ProtNLM"/>
    </source>
</evidence>
<dbReference type="RefSeq" id="XP_062776594.1">
    <property type="nucleotide sequence ID" value="XM_062920543.1"/>
</dbReference>